<accession>A0A9I9EGY7</accession>
<name>A0A9I9EGY7_CUCME</name>
<sequence>MGTDSANLMSSLFKNLLDGLINSKQSKPFLPSESISFCSIKFGMLNCIANNAAAAGQKATRGIFIFAATSKAHPRFSSAITPVILLPPNPLIVFISSSSFTGMTCNIVSVNLPRLFLSSQGFRPSGSDTR</sequence>
<proteinExistence type="predicted"/>
<dbReference type="EnsemblPlants" id="MELO3C033587.2.1">
    <property type="protein sequence ID" value="MELO3C033587.2.1"/>
    <property type="gene ID" value="MELO3C033587.2"/>
</dbReference>
<evidence type="ECO:0000313" key="1">
    <source>
        <dbReference type="EnsemblPlants" id="MELO3C033587.2.1"/>
    </source>
</evidence>
<reference evidence="1" key="1">
    <citation type="submission" date="2023-03" db="UniProtKB">
        <authorList>
            <consortium name="EnsemblPlants"/>
        </authorList>
    </citation>
    <scope>IDENTIFICATION</scope>
</reference>
<organism evidence="1">
    <name type="scientific">Cucumis melo</name>
    <name type="common">Muskmelon</name>
    <dbReference type="NCBI Taxonomy" id="3656"/>
    <lineage>
        <taxon>Eukaryota</taxon>
        <taxon>Viridiplantae</taxon>
        <taxon>Streptophyta</taxon>
        <taxon>Embryophyta</taxon>
        <taxon>Tracheophyta</taxon>
        <taxon>Spermatophyta</taxon>
        <taxon>Magnoliopsida</taxon>
        <taxon>eudicotyledons</taxon>
        <taxon>Gunneridae</taxon>
        <taxon>Pentapetalae</taxon>
        <taxon>rosids</taxon>
        <taxon>fabids</taxon>
        <taxon>Cucurbitales</taxon>
        <taxon>Cucurbitaceae</taxon>
        <taxon>Benincaseae</taxon>
        <taxon>Cucumis</taxon>
    </lineage>
</organism>
<dbReference type="AlphaFoldDB" id="A0A9I9EGY7"/>
<dbReference type="Gramene" id="MELO3C033587.2.1">
    <property type="protein sequence ID" value="MELO3C033587.2.1"/>
    <property type="gene ID" value="MELO3C033587.2"/>
</dbReference>
<protein>
    <submittedName>
        <fullName evidence="1">Uncharacterized protein</fullName>
    </submittedName>
</protein>